<dbReference type="Proteomes" id="UP000663829">
    <property type="component" value="Unassembled WGS sequence"/>
</dbReference>
<proteinExistence type="predicted"/>
<keyword evidence="6" id="KW-1185">Reference proteome</keyword>
<dbReference type="Proteomes" id="UP000681722">
    <property type="component" value="Unassembled WGS sequence"/>
</dbReference>
<dbReference type="AlphaFoldDB" id="A0A814XY28"/>
<protein>
    <submittedName>
        <fullName evidence="3">Uncharacterized protein</fullName>
    </submittedName>
</protein>
<evidence type="ECO:0000313" key="6">
    <source>
        <dbReference type="Proteomes" id="UP000663829"/>
    </source>
</evidence>
<evidence type="ECO:0000313" key="2">
    <source>
        <dbReference type="EMBL" id="CAF1105369.1"/>
    </source>
</evidence>
<evidence type="ECO:0000313" key="5">
    <source>
        <dbReference type="EMBL" id="CAF3985305.1"/>
    </source>
</evidence>
<evidence type="ECO:0000313" key="4">
    <source>
        <dbReference type="EMBL" id="CAF3868497.1"/>
    </source>
</evidence>
<dbReference type="Proteomes" id="UP000677228">
    <property type="component" value="Unassembled WGS sequence"/>
</dbReference>
<organism evidence="3 6">
    <name type="scientific">Didymodactylos carnosus</name>
    <dbReference type="NCBI Taxonomy" id="1234261"/>
    <lineage>
        <taxon>Eukaryota</taxon>
        <taxon>Metazoa</taxon>
        <taxon>Spiralia</taxon>
        <taxon>Gnathifera</taxon>
        <taxon>Rotifera</taxon>
        <taxon>Eurotatoria</taxon>
        <taxon>Bdelloidea</taxon>
        <taxon>Philodinida</taxon>
        <taxon>Philodinidae</taxon>
        <taxon>Didymodactylos</taxon>
    </lineage>
</organism>
<accession>A0A814XY28</accession>
<dbReference type="EMBL" id="CAJOBC010009340">
    <property type="protein sequence ID" value="CAF3985305.1"/>
    <property type="molecule type" value="Genomic_DNA"/>
</dbReference>
<dbReference type="EMBL" id="CAJNOK010010063">
    <property type="protein sequence ID" value="CAF1105369.1"/>
    <property type="molecule type" value="Genomic_DNA"/>
</dbReference>
<dbReference type="EMBL" id="CAJNOQ010009337">
    <property type="protein sequence ID" value="CAF1222010.1"/>
    <property type="molecule type" value="Genomic_DNA"/>
</dbReference>
<dbReference type="Proteomes" id="UP000682733">
    <property type="component" value="Unassembled WGS sequence"/>
</dbReference>
<sequence length="156" mass="17907">MRVPLWVWFGHQIQRSLDPPGYTIQKGFVKSSPPNDDNDGTQTADLIIRLSKVNVDRNEYLNAFKIGKFPLEKAQRRSSINIGPRWSLSEKAFEILETTKIFKEHFIYDKKDFLSGMSPAPTNTHLTEYGKDEFASKKQTNTKKRHASLTHSSPEP</sequence>
<evidence type="ECO:0000256" key="1">
    <source>
        <dbReference type="SAM" id="MobiDB-lite"/>
    </source>
</evidence>
<reference evidence="3" key="1">
    <citation type="submission" date="2021-02" db="EMBL/GenBank/DDBJ databases">
        <authorList>
            <person name="Nowell W R."/>
        </authorList>
    </citation>
    <scope>NUCLEOTIDE SEQUENCE</scope>
</reference>
<gene>
    <name evidence="3" type="ORF">GPM918_LOCUS24734</name>
    <name evidence="2" type="ORF">OVA965_LOCUS19496</name>
    <name evidence="5" type="ORF">SRO942_LOCUS24737</name>
    <name evidence="4" type="ORF">TMI583_LOCUS19550</name>
</gene>
<feature type="region of interest" description="Disordered" evidence="1">
    <location>
        <begin position="119"/>
        <end position="156"/>
    </location>
</feature>
<dbReference type="EMBL" id="CAJOBA010010913">
    <property type="protein sequence ID" value="CAF3868497.1"/>
    <property type="molecule type" value="Genomic_DNA"/>
</dbReference>
<comment type="caution">
    <text evidence="3">The sequence shown here is derived from an EMBL/GenBank/DDBJ whole genome shotgun (WGS) entry which is preliminary data.</text>
</comment>
<evidence type="ECO:0000313" key="3">
    <source>
        <dbReference type="EMBL" id="CAF1222010.1"/>
    </source>
</evidence>
<name>A0A814XY28_9BILA</name>